<comment type="caution">
    <text evidence="1">The sequence shown here is derived from an EMBL/GenBank/DDBJ whole genome shotgun (WGS) entry which is preliminary data.</text>
</comment>
<protein>
    <submittedName>
        <fullName evidence="1">12569_t:CDS:1</fullName>
    </submittedName>
</protein>
<organism evidence="1 2">
    <name type="scientific">Acaulospora colombiana</name>
    <dbReference type="NCBI Taxonomy" id="27376"/>
    <lineage>
        <taxon>Eukaryota</taxon>
        <taxon>Fungi</taxon>
        <taxon>Fungi incertae sedis</taxon>
        <taxon>Mucoromycota</taxon>
        <taxon>Glomeromycotina</taxon>
        <taxon>Glomeromycetes</taxon>
        <taxon>Diversisporales</taxon>
        <taxon>Acaulosporaceae</taxon>
        <taxon>Acaulospora</taxon>
    </lineage>
</organism>
<accession>A0ACA9R7B8</accession>
<dbReference type="EMBL" id="CAJVPT010070573">
    <property type="protein sequence ID" value="CAG8779529.1"/>
    <property type="molecule type" value="Genomic_DNA"/>
</dbReference>
<gene>
    <name evidence="1" type="ORF">ACOLOM_LOCUS14260</name>
</gene>
<keyword evidence="2" id="KW-1185">Reference proteome</keyword>
<name>A0ACA9R7B8_9GLOM</name>
<feature type="non-terminal residue" evidence="1">
    <location>
        <position position="62"/>
    </location>
</feature>
<dbReference type="Proteomes" id="UP000789525">
    <property type="component" value="Unassembled WGS sequence"/>
</dbReference>
<proteinExistence type="predicted"/>
<evidence type="ECO:0000313" key="1">
    <source>
        <dbReference type="EMBL" id="CAG8779529.1"/>
    </source>
</evidence>
<sequence>MSIPLIKENKTSSVKNNLSNSTESKYGLTSEEVANTIKKILSGAQDIKHQKSHRGIFHNIPP</sequence>
<evidence type="ECO:0000313" key="2">
    <source>
        <dbReference type="Proteomes" id="UP000789525"/>
    </source>
</evidence>
<reference evidence="1" key="1">
    <citation type="submission" date="2021-06" db="EMBL/GenBank/DDBJ databases">
        <authorList>
            <person name="Kallberg Y."/>
            <person name="Tangrot J."/>
            <person name="Rosling A."/>
        </authorList>
    </citation>
    <scope>NUCLEOTIDE SEQUENCE</scope>
    <source>
        <strain evidence="1">CL356</strain>
    </source>
</reference>